<dbReference type="VEuPathDB" id="FungiDB:ATEG_04661"/>
<dbReference type="AlphaFoldDB" id="Q0CNS3"/>
<evidence type="ECO:0000313" key="2">
    <source>
        <dbReference type="Proteomes" id="UP000007963"/>
    </source>
</evidence>
<dbReference type="EMBL" id="CH476599">
    <property type="protein sequence ID" value="EAU35108.1"/>
    <property type="molecule type" value="Genomic_DNA"/>
</dbReference>
<dbReference type="Proteomes" id="UP000007963">
    <property type="component" value="Unassembled WGS sequence"/>
</dbReference>
<accession>Q0CNS3</accession>
<gene>
    <name evidence="1" type="ORF">ATEG_04661</name>
</gene>
<dbReference type="OrthoDB" id="4510061at2759"/>
<name>Q0CNS3_ASPTN</name>
<evidence type="ECO:0000313" key="1">
    <source>
        <dbReference type="EMBL" id="EAU35108.1"/>
    </source>
</evidence>
<dbReference type="GeneID" id="4320018"/>
<protein>
    <submittedName>
        <fullName evidence="1">Uncharacterized protein</fullName>
    </submittedName>
</protein>
<organism evidence="1 2">
    <name type="scientific">Aspergillus terreus (strain NIH 2624 / FGSC A1156)</name>
    <dbReference type="NCBI Taxonomy" id="341663"/>
    <lineage>
        <taxon>Eukaryota</taxon>
        <taxon>Fungi</taxon>
        <taxon>Dikarya</taxon>
        <taxon>Ascomycota</taxon>
        <taxon>Pezizomycotina</taxon>
        <taxon>Eurotiomycetes</taxon>
        <taxon>Eurotiomycetidae</taxon>
        <taxon>Eurotiales</taxon>
        <taxon>Aspergillaceae</taxon>
        <taxon>Aspergillus</taxon>
        <taxon>Aspergillus subgen. Circumdati</taxon>
    </lineage>
</organism>
<dbReference type="eggNOG" id="ENOG502S5DH">
    <property type="taxonomic scope" value="Eukaryota"/>
</dbReference>
<sequence>MADGLNQARALRVAEIINDYRTLLVHISQQNVPAPAADYWEDGYKIIRECLAEAQALMSSNYMPSIPAAGGSNEEAEKVQLQRVILDASARRFRAHKIYLRAAAARRWAIHRENILRGGRPGPQHTAQLKAVDNTLRQELSQFTDQYVVSDLRAADVRARHWLDDDPSLPTILGWIRSHP</sequence>
<proteinExistence type="predicted"/>
<reference evidence="2" key="1">
    <citation type="submission" date="2005-09" db="EMBL/GenBank/DDBJ databases">
        <title>Annotation of the Aspergillus terreus NIH2624 genome.</title>
        <authorList>
            <person name="Birren B.W."/>
            <person name="Lander E.S."/>
            <person name="Galagan J.E."/>
            <person name="Nusbaum C."/>
            <person name="Devon K."/>
            <person name="Henn M."/>
            <person name="Ma L.-J."/>
            <person name="Jaffe D.B."/>
            <person name="Butler J."/>
            <person name="Alvarez P."/>
            <person name="Gnerre S."/>
            <person name="Grabherr M."/>
            <person name="Kleber M."/>
            <person name="Mauceli E.W."/>
            <person name="Brockman W."/>
            <person name="Rounsley S."/>
            <person name="Young S.K."/>
            <person name="LaButti K."/>
            <person name="Pushparaj V."/>
            <person name="DeCaprio D."/>
            <person name="Crawford M."/>
            <person name="Koehrsen M."/>
            <person name="Engels R."/>
            <person name="Montgomery P."/>
            <person name="Pearson M."/>
            <person name="Howarth C."/>
            <person name="Larson L."/>
            <person name="Luoma S."/>
            <person name="White J."/>
            <person name="Alvarado L."/>
            <person name="Kodira C.D."/>
            <person name="Zeng Q."/>
            <person name="Oleary S."/>
            <person name="Yandava C."/>
            <person name="Denning D.W."/>
            <person name="Nierman W.C."/>
            <person name="Milne T."/>
            <person name="Madden K."/>
        </authorList>
    </citation>
    <scope>NUCLEOTIDE SEQUENCE [LARGE SCALE GENOMIC DNA]</scope>
    <source>
        <strain evidence="2">NIH 2624 / FGSC A1156</strain>
    </source>
</reference>
<dbReference type="HOGENOM" id="CLU_084254_0_0_1"/>
<dbReference type="OMA" id="GHWLDDD"/>
<dbReference type="RefSeq" id="XP_001213839.1">
    <property type="nucleotide sequence ID" value="XM_001213839.1"/>
</dbReference>